<feature type="compositionally biased region" description="Low complexity" evidence="14">
    <location>
        <begin position="166"/>
        <end position="198"/>
    </location>
</feature>
<keyword evidence="5 13" id="KW-1003">Cell membrane</keyword>
<keyword evidence="6 13" id="KW-0997">Cell inner membrane</keyword>
<evidence type="ECO:0000256" key="5">
    <source>
        <dbReference type="ARBA" id="ARBA00022475"/>
    </source>
</evidence>
<dbReference type="PANTHER" id="PTHR33446">
    <property type="entry name" value="PROTEIN TONB-RELATED"/>
    <property type="match status" value="1"/>
</dbReference>
<dbReference type="GO" id="GO:0098797">
    <property type="term" value="C:plasma membrane protein complex"/>
    <property type="evidence" value="ECO:0007669"/>
    <property type="project" value="TreeGrafter"/>
</dbReference>
<evidence type="ECO:0000256" key="3">
    <source>
        <dbReference type="ARBA" id="ARBA00022362"/>
    </source>
</evidence>
<comment type="subunit">
    <text evidence="12">Homodimer. Forms a complex with the accessory proteins ExbB and ExbD.</text>
</comment>
<dbReference type="RefSeq" id="WP_034165129.1">
    <property type="nucleotide sequence ID" value="NZ_CP006664.1"/>
</dbReference>
<dbReference type="GO" id="GO:0015891">
    <property type="term" value="P:siderophore transport"/>
    <property type="evidence" value="ECO:0007669"/>
    <property type="project" value="InterPro"/>
</dbReference>
<dbReference type="GO" id="GO:0030288">
    <property type="term" value="C:outer membrane-bounded periplasmic space"/>
    <property type="evidence" value="ECO:0007669"/>
    <property type="project" value="InterPro"/>
</dbReference>
<feature type="compositionally biased region" description="Basic and acidic residues" evidence="14">
    <location>
        <begin position="97"/>
        <end position="106"/>
    </location>
</feature>
<gene>
    <name evidence="16" type="primary">tonB</name>
    <name evidence="16" type="ORF">ETEE_3524</name>
</gene>
<feature type="compositionally biased region" description="Pro residues" evidence="14">
    <location>
        <begin position="107"/>
        <end position="117"/>
    </location>
</feature>
<feature type="compositionally biased region" description="Low complexity" evidence="14">
    <location>
        <begin position="74"/>
        <end position="91"/>
    </location>
</feature>
<dbReference type="InterPro" id="IPR051045">
    <property type="entry name" value="TonB-dependent_transducer"/>
</dbReference>
<dbReference type="NCBIfam" id="TIGR01352">
    <property type="entry name" value="tonB_Cterm"/>
    <property type="match status" value="1"/>
</dbReference>
<accession>A0A076LN77</accession>
<dbReference type="InterPro" id="IPR006260">
    <property type="entry name" value="TonB/TolA_C"/>
</dbReference>
<evidence type="ECO:0000256" key="12">
    <source>
        <dbReference type="ARBA" id="ARBA00025849"/>
    </source>
</evidence>
<comment type="similarity">
    <text evidence="2 13">Belongs to the TonB family.</text>
</comment>
<comment type="subcellular location">
    <subcellularLocation>
        <location evidence="1 13">Cell inner membrane</location>
        <topology evidence="1 13">Single-pass membrane protein</topology>
        <orientation evidence="1 13">Periplasmic side</orientation>
    </subcellularLocation>
</comment>
<dbReference type="InterPro" id="IPR003538">
    <property type="entry name" value="TonB"/>
</dbReference>
<proteinExistence type="inferred from homology"/>
<name>A0A076LN77_9GAMM</name>
<dbReference type="InterPro" id="IPR037682">
    <property type="entry name" value="TonB_C"/>
</dbReference>
<keyword evidence="11" id="KW-0472">Membrane</keyword>
<feature type="compositionally biased region" description="Basic and acidic residues" evidence="14">
    <location>
        <begin position="118"/>
        <end position="130"/>
    </location>
</feature>
<dbReference type="Proteomes" id="UP000028681">
    <property type="component" value="Chromosome"/>
</dbReference>
<dbReference type="Gene3D" id="3.30.2420.10">
    <property type="entry name" value="TonB"/>
    <property type="match status" value="1"/>
</dbReference>
<keyword evidence="13" id="KW-0735">Signal-anchor</keyword>
<feature type="compositionally biased region" description="Pro residues" evidence="14">
    <location>
        <begin position="131"/>
        <end position="142"/>
    </location>
</feature>
<evidence type="ECO:0000256" key="13">
    <source>
        <dbReference type="RuleBase" id="RU362123"/>
    </source>
</evidence>
<dbReference type="EMBL" id="CP006664">
    <property type="protein sequence ID" value="AIJ09945.1"/>
    <property type="molecule type" value="Genomic_DNA"/>
</dbReference>
<keyword evidence="7" id="KW-0812">Transmembrane</keyword>
<dbReference type="GO" id="GO:0055085">
    <property type="term" value="P:transmembrane transport"/>
    <property type="evidence" value="ECO:0007669"/>
    <property type="project" value="InterPro"/>
</dbReference>
<evidence type="ECO:0000259" key="15">
    <source>
        <dbReference type="PROSITE" id="PS52015"/>
    </source>
</evidence>
<dbReference type="GO" id="GO:0015031">
    <property type="term" value="P:protein transport"/>
    <property type="evidence" value="ECO:0007669"/>
    <property type="project" value="UniProtKB-UniRule"/>
</dbReference>
<evidence type="ECO:0000256" key="2">
    <source>
        <dbReference type="ARBA" id="ARBA00006555"/>
    </source>
</evidence>
<organism evidence="16 17">
    <name type="scientific">Edwardsiella anguillarum ET080813</name>
    <dbReference type="NCBI Taxonomy" id="667120"/>
    <lineage>
        <taxon>Bacteria</taxon>
        <taxon>Pseudomonadati</taxon>
        <taxon>Pseudomonadota</taxon>
        <taxon>Gammaproteobacteria</taxon>
        <taxon>Enterobacterales</taxon>
        <taxon>Hafniaceae</taxon>
        <taxon>Edwardsiella</taxon>
    </lineage>
</organism>
<feature type="compositionally biased region" description="Polar residues" evidence="14">
    <location>
        <begin position="150"/>
        <end position="162"/>
    </location>
</feature>
<dbReference type="PANTHER" id="PTHR33446:SF8">
    <property type="entry name" value="PROTEIN TONB"/>
    <property type="match status" value="1"/>
</dbReference>
<dbReference type="GeneID" id="33940954"/>
<sequence>MSADKLTLKRFFLVRRLSWPMALSVSLHASLIAGLLYASYHEIRPQPAGEAGQIQAIMVNPAMFAAAGQAASAPQAAPQQAGSAPAPAAAPDVTAPEAHREKEAPPPEKPQPKPQPKPSERAQPRQREVKPAPPKAKPPVPQAPVAKAVSSTPQAVTPSDQAQGVAPKATGTAGALPGAASGHAPAANGGHPAASGAPQAASRPEPAYPQRALALHIEGRVRLRFDVDSEGRVGNVSILSADPPGVFEREVKRAARRWRYQPGRPGQNVEVTVYFRIDGRTAVE</sequence>
<reference evidence="16 17" key="1">
    <citation type="journal article" date="2012" name="PLoS ONE">
        <title>Edwardsiella comparative phylogenomics reveal the new intra/inter-species taxonomic relationships, virulence evolution and niche adaptation mechanisms.</title>
        <authorList>
            <person name="Yang M."/>
            <person name="Lv Y."/>
            <person name="Xiao J."/>
            <person name="Wu H."/>
            <person name="Zheng H."/>
            <person name="Liu Q."/>
            <person name="Zhang Y."/>
            <person name="Wang Q."/>
        </authorList>
    </citation>
    <scope>NUCLEOTIDE SEQUENCE [LARGE SCALE GENOMIC DNA]</scope>
    <source>
        <strain evidence="17">080813</strain>
    </source>
</reference>
<comment type="function">
    <text evidence="13">Interacts with outer membrane receptor proteins that carry out high-affinity binding and energy dependent uptake into the periplasmic space of specific substrates. It could act to transduce energy from the cytoplasmic membrane to specific energy-requiring processes in the outer membrane, resulting in the release into the periplasm of ligands bound by these outer membrane proteins.</text>
</comment>
<evidence type="ECO:0000313" key="17">
    <source>
        <dbReference type="Proteomes" id="UP000028681"/>
    </source>
</evidence>
<evidence type="ECO:0000256" key="11">
    <source>
        <dbReference type="ARBA" id="ARBA00023136"/>
    </source>
</evidence>
<dbReference type="PRINTS" id="PR01374">
    <property type="entry name" value="TONBPROTEIN"/>
</dbReference>
<dbReference type="Pfam" id="PF03544">
    <property type="entry name" value="TonB_C"/>
    <property type="match status" value="1"/>
</dbReference>
<evidence type="ECO:0000256" key="9">
    <source>
        <dbReference type="ARBA" id="ARBA00022927"/>
    </source>
</evidence>
<dbReference type="HOGENOM" id="CLU_098618_0_0_6"/>
<evidence type="ECO:0000313" key="16">
    <source>
        <dbReference type="EMBL" id="AIJ09945.1"/>
    </source>
</evidence>
<dbReference type="GO" id="GO:0031992">
    <property type="term" value="F:energy transducer activity"/>
    <property type="evidence" value="ECO:0007669"/>
    <property type="project" value="InterPro"/>
</dbReference>
<evidence type="ECO:0000256" key="1">
    <source>
        <dbReference type="ARBA" id="ARBA00004383"/>
    </source>
</evidence>
<evidence type="ECO:0000256" key="6">
    <source>
        <dbReference type="ARBA" id="ARBA00022519"/>
    </source>
</evidence>
<evidence type="ECO:0000256" key="8">
    <source>
        <dbReference type="ARBA" id="ARBA00022737"/>
    </source>
</evidence>
<feature type="domain" description="TonB C-terminal" evidence="15">
    <location>
        <begin position="193"/>
        <end position="284"/>
    </location>
</feature>
<protein>
    <recommendedName>
        <fullName evidence="3 13">Protein TonB</fullName>
    </recommendedName>
</protein>
<feature type="region of interest" description="Disordered" evidence="14">
    <location>
        <begin position="74"/>
        <end position="208"/>
    </location>
</feature>
<evidence type="ECO:0000256" key="4">
    <source>
        <dbReference type="ARBA" id="ARBA00022448"/>
    </source>
</evidence>
<dbReference type="KEGG" id="ete:ETEE_3524"/>
<evidence type="ECO:0000256" key="7">
    <source>
        <dbReference type="ARBA" id="ARBA00022692"/>
    </source>
</evidence>
<keyword evidence="4 13" id="KW-0813">Transport</keyword>
<dbReference type="AlphaFoldDB" id="A0A076LN77"/>
<dbReference type="SUPFAM" id="SSF74653">
    <property type="entry name" value="TolA/TonB C-terminal domain"/>
    <property type="match status" value="1"/>
</dbReference>
<evidence type="ECO:0000256" key="14">
    <source>
        <dbReference type="SAM" id="MobiDB-lite"/>
    </source>
</evidence>
<dbReference type="PROSITE" id="PS52015">
    <property type="entry name" value="TONB_CTD"/>
    <property type="match status" value="1"/>
</dbReference>
<keyword evidence="9 13" id="KW-0653">Protein transport</keyword>
<keyword evidence="10" id="KW-1133">Transmembrane helix</keyword>
<keyword evidence="8" id="KW-0677">Repeat</keyword>
<evidence type="ECO:0000256" key="10">
    <source>
        <dbReference type="ARBA" id="ARBA00022989"/>
    </source>
</evidence>